<proteinExistence type="predicted"/>
<keyword evidence="1" id="KW-0175">Coiled coil</keyword>
<comment type="caution">
    <text evidence="4">The sequence shown here is derived from an EMBL/GenBank/DDBJ whole genome shotgun (WGS) entry which is preliminary data.</text>
</comment>
<name>A0A813A3K9_9DINO</name>
<accession>A0A813A3K9</accession>
<feature type="coiled-coil region" evidence="1">
    <location>
        <begin position="493"/>
        <end position="520"/>
    </location>
</feature>
<keyword evidence="5" id="KW-1185">Reference proteome</keyword>
<protein>
    <recommendedName>
        <fullName evidence="3">FAS1 domain-containing protein</fullName>
    </recommendedName>
</protein>
<feature type="domain" description="FAS1" evidence="3">
    <location>
        <begin position="1"/>
        <end position="81"/>
    </location>
</feature>
<gene>
    <name evidence="4" type="ORF">SNEC2469_LOCUS26610</name>
</gene>
<evidence type="ECO:0000259" key="3">
    <source>
        <dbReference type="PROSITE" id="PS50213"/>
    </source>
</evidence>
<evidence type="ECO:0000256" key="2">
    <source>
        <dbReference type="SAM" id="MobiDB-lite"/>
    </source>
</evidence>
<feature type="compositionally biased region" description="Low complexity" evidence="2">
    <location>
        <begin position="599"/>
        <end position="619"/>
    </location>
</feature>
<organism evidence="4 5">
    <name type="scientific">Symbiodinium necroappetens</name>
    <dbReference type="NCBI Taxonomy" id="1628268"/>
    <lineage>
        <taxon>Eukaryota</taxon>
        <taxon>Sar</taxon>
        <taxon>Alveolata</taxon>
        <taxon>Dinophyceae</taxon>
        <taxon>Suessiales</taxon>
        <taxon>Symbiodiniaceae</taxon>
        <taxon>Symbiodinium</taxon>
    </lineage>
</organism>
<feature type="region of interest" description="Disordered" evidence="2">
    <location>
        <begin position="582"/>
        <end position="619"/>
    </location>
</feature>
<dbReference type="OrthoDB" id="423467at2759"/>
<sequence length="619" mass="68377">MPEAAELLAGHAVEDDWPLAQLRMLGTPLETLRGESMQLAFLPAGERRVSAKLVSSGDRPVELRGDIACSNGLMHKIGKMLVPAPAKGWTVSTSLADIRKRHFDSVQEMYKARMEVNGKTGPQKIVGELNKAVEKRRTASHLFDRRRAEAFAPFYGADYEPRVYSGTKELPEHRDRSHLRIREEAIPQDKTKPSMQPTLEEVWEEWEPLKREEAKLSAELERFREHLNSQEAVLAEHAALVREVLPGAKLSWTHAPQQAIMTVQLFSESDCQLLRSCLSRQDPLLVETEVRVGGRLLPANSRLCERVPPDGAKLPATFTIIMPEAMPGGAAFPLWKAPEAEELQKGLETRPHLEASLLLEQVADHLQPSEPLESPGAELEKLCAGIGGQDEFASLEAVLSWLEKQGVQWGLPQRWRVARFFEAAGATAPAREGMFGQEKHPQESEWSLFQLRIKKKSLAAFLNMPRLPEEHHELQSFVGHLRHLAADLRTGKTSRLEQEVNSLAAELDVLRGRLEVLESSLPSPWSPPVATWQELLGTTPPALSPEALLPLVRDVLSDARSKAMQRSEQAAVSAEALRANADNLSRQAGSPVGGIAGCSQRSRSRCPASRAARAGAASS</sequence>
<evidence type="ECO:0000313" key="4">
    <source>
        <dbReference type="EMBL" id="CAE7853556.1"/>
    </source>
</evidence>
<dbReference type="AlphaFoldDB" id="A0A813A3K9"/>
<dbReference type="InterPro" id="IPR000782">
    <property type="entry name" value="FAS1_domain"/>
</dbReference>
<evidence type="ECO:0000313" key="5">
    <source>
        <dbReference type="Proteomes" id="UP000601435"/>
    </source>
</evidence>
<evidence type="ECO:0000256" key="1">
    <source>
        <dbReference type="SAM" id="Coils"/>
    </source>
</evidence>
<dbReference type="PROSITE" id="PS50213">
    <property type="entry name" value="FAS1"/>
    <property type="match status" value="1"/>
</dbReference>
<dbReference type="EMBL" id="CAJNJA010054474">
    <property type="protein sequence ID" value="CAE7853556.1"/>
    <property type="molecule type" value="Genomic_DNA"/>
</dbReference>
<reference evidence="4" key="1">
    <citation type="submission" date="2021-02" db="EMBL/GenBank/DDBJ databases">
        <authorList>
            <person name="Dougan E. K."/>
            <person name="Rhodes N."/>
            <person name="Thang M."/>
            <person name="Chan C."/>
        </authorList>
    </citation>
    <scope>NUCLEOTIDE SEQUENCE</scope>
</reference>
<dbReference type="Proteomes" id="UP000601435">
    <property type="component" value="Unassembled WGS sequence"/>
</dbReference>